<feature type="domain" description="Solute-binding protein family 5" evidence="4">
    <location>
        <begin position="88"/>
        <end position="451"/>
    </location>
</feature>
<dbReference type="GO" id="GO:0015833">
    <property type="term" value="P:peptide transport"/>
    <property type="evidence" value="ECO:0007669"/>
    <property type="project" value="TreeGrafter"/>
</dbReference>
<dbReference type="GO" id="GO:1904680">
    <property type="term" value="F:peptide transmembrane transporter activity"/>
    <property type="evidence" value="ECO:0007669"/>
    <property type="project" value="TreeGrafter"/>
</dbReference>
<dbReference type="Pfam" id="PF00496">
    <property type="entry name" value="SBP_bac_5"/>
    <property type="match status" value="1"/>
</dbReference>
<dbReference type="SUPFAM" id="SSF53850">
    <property type="entry name" value="Periplasmic binding protein-like II"/>
    <property type="match status" value="1"/>
</dbReference>
<dbReference type="Gene3D" id="3.90.76.10">
    <property type="entry name" value="Dipeptide-binding Protein, Domain 1"/>
    <property type="match status" value="1"/>
</dbReference>
<evidence type="ECO:0000256" key="2">
    <source>
        <dbReference type="ARBA" id="ARBA00005695"/>
    </source>
</evidence>
<evidence type="ECO:0000256" key="1">
    <source>
        <dbReference type="ARBA" id="ARBA00004418"/>
    </source>
</evidence>
<dbReference type="Gene3D" id="3.10.105.10">
    <property type="entry name" value="Dipeptide-binding Protein, Domain 3"/>
    <property type="match status" value="1"/>
</dbReference>
<accession>A0A2W7QIK8</accession>
<reference evidence="5 6" key="1">
    <citation type="submission" date="2018-06" db="EMBL/GenBank/DDBJ databases">
        <title>Genomic Encyclopedia of Archaeal and Bacterial Type Strains, Phase II (KMG-II): from individual species to whole genera.</title>
        <authorList>
            <person name="Goeker M."/>
        </authorList>
    </citation>
    <scope>NUCLEOTIDE SEQUENCE [LARGE SCALE GENOMIC DNA]</scope>
    <source>
        <strain evidence="5 6">DSM 13087</strain>
    </source>
</reference>
<dbReference type="CDD" id="cd08512">
    <property type="entry name" value="PBP2_NikA_DppA_OppA_like_7"/>
    <property type="match status" value="1"/>
</dbReference>
<proteinExistence type="inferred from homology"/>
<keyword evidence="6" id="KW-1185">Reference proteome</keyword>
<dbReference type="InterPro" id="IPR039424">
    <property type="entry name" value="SBP_5"/>
</dbReference>
<dbReference type="OrthoDB" id="9803988at2"/>
<keyword evidence="3" id="KW-0732">Signal</keyword>
<dbReference type="AlphaFoldDB" id="A0A2W7QIK8"/>
<dbReference type="Gene3D" id="3.40.190.10">
    <property type="entry name" value="Periplasmic binding protein-like II"/>
    <property type="match status" value="1"/>
</dbReference>
<dbReference type="RefSeq" id="WP_111361397.1">
    <property type="nucleotide sequence ID" value="NZ_QKZQ01000017.1"/>
</dbReference>
<protein>
    <submittedName>
        <fullName evidence="5">Peptide/nickel transport system substrate-binding protein</fullName>
    </submittedName>
</protein>
<dbReference type="InterPro" id="IPR030678">
    <property type="entry name" value="Peptide/Ni-bd"/>
</dbReference>
<evidence type="ECO:0000259" key="4">
    <source>
        <dbReference type="Pfam" id="PF00496"/>
    </source>
</evidence>
<evidence type="ECO:0000256" key="3">
    <source>
        <dbReference type="SAM" id="SignalP"/>
    </source>
</evidence>
<feature type="signal peptide" evidence="3">
    <location>
        <begin position="1"/>
        <end position="30"/>
    </location>
</feature>
<dbReference type="Proteomes" id="UP000249364">
    <property type="component" value="Unassembled WGS sequence"/>
</dbReference>
<comment type="similarity">
    <text evidence="2">Belongs to the bacterial solute-binding protein 5 family.</text>
</comment>
<gene>
    <name evidence="5" type="ORF">LY56_03038</name>
</gene>
<comment type="caution">
    <text evidence="5">The sequence shown here is derived from an EMBL/GenBank/DDBJ whole genome shotgun (WGS) entry which is preliminary data.</text>
</comment>
<dbReference type="EMBL" id="QKZQ01000017">
    <property type="protein sequence ID" value="PZX38335.1"/>
    <property type="molecule type" value="Genomic_DNA"/>
</dbReference>
<name>A0A2W7QIK8_9RHOB</name>
<dbReference type="GO" id="GO:0030288">
    <property type="term" value="C:outer membrane-bounded periplasmic space"/>
    <property type="evidence" value="ECO:0007669"/>
    <property type="project" value="UniProtKB-ARBA"/>
</dbReference>
<dbReference type="PANTHER" id="PTHR30290">
    <property type="entry name" value="PERIPLASMIC BINDING COMPONENT OF ABC TRANSPORTER"/>
    <property type="match status" value="1"/>
</dbReference>
<organism evidence="5 6">
    <name type="scientific">Roseinatronobacter thiooxidans</name>
    <dbReference type="NCBI Taxonomy" id="121821"/>
    <lineage>
        <taxon>Bacteria</taxon>
        <taxon>Pseudomonadati</taxon>
        <taxon>Pseudomonadota</taxon>
        <taxon>Alphaproteobacteria</taxon>
        <taxon>Rhodobacterales</taxon>
        <taxon>Paracoccaceae</taxon>
        <taxon>Roseinatronobacter</taxon>
    </lineage>
</organism>
<dbReference type="PIRSF" id="PIRSF002741">
    <property type="entry name" value="MppA"/>
    <property type="match status" value="1"/>
</dbReference>
<dbReference type="GO" id="GO:0043190">
    <property type="term" value="C:ATP-binding cassette (ABC) transporter complex"/>
    <property type="evidence" value="ECO:0007669"/>
    <property type="project" value="InterPro"/>
</dbReference>
<comment type="subcellular location">
    <subcellularLocation>
        <location evidence="1">Periplasm</location>
    </subcellularLocation>
</comment>
<feature type="chain" id="PRO_5016029213" evidence="3">
    <location>
        <begin position="31"/>
        <end position="545"/>
    </location>
</feature>
<sequence length="545" mass="59905">MDSCISEATKRFSAALMAAVTVLFTHQASAGELLALTPDDKFVIAATLDDMGSLDPAEAFEFSTSDLLNNLYDTLVIEDANAPGLFLPSLAQDWQISQEGRMFSFSIRPDVVFESGAALSAADAAFSLRRLIILDAAPASILTSLGMSSENVDAQIYYHDTTLVIELPEPVAPEVLLSALSTTATSILDQKTVLENEVSEDWGNMWLSEHTAGTGSYRLYSLSREIDYVLEARPDHWRGEASLSRVRVHHVPDSETQKLLLEMGLIDVARNIQPSDMAALAENGDIYINSHLTGEIQYLAANMAHPVLSNSAVIEAMRWLIDYDAIAATPELAGSRIVHHSFLPRGAPSALEDTPFKFDPEHARAILSAAQIEPFSATLLVRDVEDRVQIARKIRDSFAAGGIDISLEIESGSDVLEQYRARRHDLILEAWIPEYTDPHFNASSFAANRDNSATLNNTGSLAWRNNFHSDALNILVENAFVAQDPDVRMEIYPELQRVHRKSAPFAILFQKVEQTAVLAHVSGFSTGSITRRASYRDVVKSFDAP</sequence>
<evidence type="ECO:0000313" key="5">
    <source>
        <dbReference type="EMBL" id="PZX38335.1"/>
    </source>
</evidence>
<evidence type="ECO:0000313" key="6">
    <source>
        <dbReference type="Proteomes" id="UP000249364"/>
    </source>
</evidence>
<dbReference type="InterPro" id="IPR000914">
    <property type="entry name" value="SBP_5_dom"/>
</dbReference>